<keyword evidence="3" id="KW-0614">Plasmid</keyword>
<name>A0A7H1QDM1_9ACTN</name>
<feature type="transmembrane region" description="Helical" evidence="2">
    <location>
        <begin position="153"/>
        <end position="171"/>
    </location>
</feature>
<dbReference type="Proteomes" id="UP000516422">
    <property type="component" value="Plasmid pSGRIFU3"/>
</dbReference>
<feature type="transmembrane region" description="Helical" evidence="2">
    <location>
        <begin position="201"/>
        <end position="219"/>
    </location>
</feature>
<dbReference type="EMBL" id="CP051009">
    <property type="protein sequence ID" value="QNT98401.1"/>
    <property type="molecule type" value="Genomic_DNA"/>
</dbReference>
<evidence type="ECO:0000256" key="2">
    <source>
        <dbReference type="SAM" id="Phobius"/>
    </source>
</evidence>
<accession>A0A7H1QDM1</accession>
<evidence type="ECO:0000313" key="4">
    <source>
        <dbReference type="Proteomes" id="UP000516422"/>
    </source>
</evidence>
<keyword evidence="2" id="KW-1133">Transmembrane helix</keyword>
<sequence length="268" mass="28925">MQSDDKPINGQENPSFLDLLNQLPPVSPAPELNSKPGTQQLARLRAAWRKTWEESGFLYQRWEDLFQARRLGWHEMANWIKALLGLAGVCTVIVLLDAAGDIVSALLHRLLATRTVIEPSGIDATSDLWGVIEGPIRSYIGQHSVGLPVPGSAVYAFWQLTGLIGFIGGFAGSTGARTLWAGWGLSGVAMVWSTTPDGSRTIAAGIAALMWALASIVALRGLNPSPVTHTVIQPHIHIPPQPSPVHDDLDDEPTASARTYNAQHLPEN</sequence>
<protein>
    <submittedName>
        <fullName evidence="3">Uncharacterized protein</fullName>
    </submittedName>
</protein>
<proteinExistence type="predicted"/>
<dbReference type="AlphaFoldDB" id="A0A7H1QDM1"/>
<keyword evidence="2" id="KW-0472">Membrane</keyword>
<gene>
    <name evidence="3" type="ORF">HEP81_08174</name>
</gene>
<dbReference type="RefSeq" id="WP_037660443.1">
    <property type="nucleotide sequence ID" value="NZ_CP051009.1"/>
</dbReference>
<evidence type="ECO:0000313" key="3">
    <source>
        <dbReference type="EMBL" id="QNT98401.1"/>
    </source>
</evidence>
<reference evidence="3 4" key="1">
    <citation type="submission" date="2020-04" db="EMBL/GenBank/DDBJ databases">
        <title>Characterization and engineering of Streptomyces griseofuscus DSM40191 as a potential heterologous host for expression of BGCs.</title>
        <authorList>
            <person name="Gren T."/>
            <person name="Whitford C.M."/>
            <person name="Mohite O.S."/>
            <person name="Joergensen T.S."/>
            <person name="Nielsen J.B."/>
            <person name="Lee S.Y."/>
            <person name="Weber T."/>
        </authorList>
    </citation>
    <scope>NUCLEOTIDE SEQUENCE [LARGE SCALE GENOMIC DNA]</scope>
    <source>
        <strain evidence="3 4">DSM 40191</strain>
        <plasmid evidence="3 4">pSGRIFU3</plasmid>
    </source>
</reference>
<feature type="transmembrane region" description="Helical" evidence="2">
    <location>
        <begin position="79"/>
        <end position="100"/>
    </location>
</feature>
<feature type="region of interest" description="Disordered" evidence="1">
    <location>
        <begin position="235"/>
        <end position="268"/>
    </location>
</feature>
<keyword evidence="2" id="KW-0812">Transmembrane</keyword>
<geneLocation type="plasmid" evidence="3 4">
    <name>pSGRIFU3</name>
</geneLocation>
<dbReference type="KEGG" id="sgf:HEP81_08174"/>
<feature type="transmembrane region" description="Helical" evidence="2">
    <location>
        <begin position="178"/>
        <end position="195"/>
    </location>
</feature>
<organism evidence="3 4">
    <name type="scientific">Streptomyces griseofuscus</name>
    <dbReference type="NCBI Taxonomy" id="146922"/>
    <lineage>
        <taxon>Bacteria</taxon>
        <taxon>Bacillati</taxon>
        <taxon>Actinomycetota</taxon>
        <taxon>Actinomycetes</taxon>
        <taxon>Kitasatosporales</taxon>
        <taxon>Streptomycetaceae</taxon>
        <taxon>Streptomyces</taxon>
    </lineage>
</organism>
<evidence type="ECO:0000256" key="1">
    <source>
        <dbReference type="SAM" id="MobiDB-lite"/>
    </source>
</evidence>
<dbReference type="GeneID" id="91467629"/>